<keyword evidence="1" id="KW-0175">Coiled coil</keyword>
<feature type="transmembrane region" description="Helical" evidence="2">
    <location>
        <begin position="15"/>
        <end position="33"/>
    </location>
</feature>
<keyword evidence="2" id="KW-0472">Membrane</keyword>
<feature type="coiled-coil region" evidence="1">
    <location>
        <begin position="296"/>
        <end position="323"/>
    </location>
</feature>
<proteinExistence type="predicted"/>
<gene>
    <name evidence="3" type="ORF">NG799_10510</name>
</gene>
<feature type="transmembrane region" description="Helical" evidence="2">
    <location>
        <begin position="162"/>
        <end position="181"/>
    </location>
</feature>
<dbReference type="Proteomes" id="UP001525890">
    <property type="component" value="Unassembled WGS sequence"/>
</dbReference>
<protein>
    <recommendedName>
        <fullName evidence="5">MotA/TolQ/ExbB proton channel domain-containing protein</fullName>
    </recommendedName>
</protein>
<name>A0ABT2MPU1_9CYAN</name>
<evidence type="ECO:0000313" key="4">
    <source>
        <dbReference type="Proteomes" id="UP001525890"/>
    </source>
</evidence>
<comment type="caution">
    <text evidence="3">The sequence shown here is derived from an EMBL/GenBank/DDBJ whole genome shotgun (WGS) entry which is preliminary data.</text>
</comment>
<evidence type="ECO:0000256" key="1">
    <source>
        <dbReference type="SAM" id="Coils"/>
    </source>
</evidence>
<reference evidence="3 4" key="1">
    <citation type="journal article" date="2022" name="Front. Microbiol.">
        <title>High genomic differentiation and limited gene flow indicate recent cryptic speciation within the genus Laspinema (cyanobacteria).</title>
        <authorList>
            <person name="Stanojkovic A."/>
            <person name="Skoupy S."/>
            <person name="Skaloud P."/>
            <person name="Dvorak P."/>
        </authorList>
    </citation>
    <scope>NUCLEOTIDE SEQUENCE [LARGE SCALE GENOMIC DNA]</scope>
    <source>
        <strain evidence="3 4">D2a</strain>
    </source>
</reference>
<organism evidence="3 4">
    <name type="scientific">Laspinema palackyanum D2a</name>
    <dbReference type="NCBI Taxonomy" id="2953684"/>
    <lineage>
        <taxon>Bacteria</taxon>
        <taxon>Bacillati</taxon>
        <taxon>Cyanobacteriota</taxon>
        <taxon>Cyanophyceae</taxon>
        <taxon>Oscillatoriophycideae</taxon>
        <taxon>Oscillatoriales</taxon>
        <taxon>Laspinemataceae</taxon>
        <taxon>Laspinema</taxon>
        <taxon>Laspinema palackyanum</taxon>
    </lineage>
</organism>
<evidence type="ECO:0008006" key="5">
    <source>
        <dbReference type="Google" id="ProtNLM"/>
    </source>
</evidence>
<keyword evidence="4" id="KW-1185">Reference proteome</keyword>
<keyword evidence="2" id="KW-1133">Transmembrane helix</keyword>
<dbReference type="EMBL" id="JAMXFF010000013">
    <property type="protein sequence ID" value="MCT7966764.1"/>
    <property type="molecule type" value="Genomic_DNA"/>
</dbReference>
<dbReference type="RefSeq" id="WP_368006394.1">
    <property type="nucleotide sequence ID" value="NZ_JAMXFF010000013.1"/>
</dbReference>
<sequence length="459" mass="51840">MPLPVVWSIIWNNTLFHGLVLLVFLAAVFVEIYQTLRYRQGTQSVTTALGFLNTWRRDKKQVPNPQISIWLSDHILLDNHQNPIQHKGYFILQHYPQILQISHRSSLQFVPSLCTAIGILGTFYGIQAGLQGVSFGVTQSSDLLAAIQTLLMGMRTAFSSSLIGLGLGSLFTLVLFGTNGLRQSWRSRLRHQIDRLFILEPNPSALSIPETSQTRVEGQTIATELTPILEKISTALEAIAAKETPQPTASENSAVIQQLSQTLTTLSQDFHRLLIVIETQHQETGDRLEKMSHHLEETLQSNLQQTLRDRAQLEQQMLEQLHQRTLEILTQASTSFQQQSHTLETVGTEASSLIQTAKTELIGGLHEMNETLLSANQTMENYLQQCTETYQSQLQDLFSQTVHLMESQRRAFRQNTADAARSFDGLREAVDASLDHRMKIEQMLLEEWRNGVEERKSGS</sequence>
<evidence type="ECO:0000313" key="3">
    <source>
        <dbReference type="EMBL" id="MCT7966764.1"/>
    </source>
</evidence>
<accession>A0ABT2MPU1</accession>
<keyword evidence="2" id="KW-0812">Transmembrane</keyword>
<evidence type="ECO:0000256" key="2">
    <source>
        <dbReference type="SAM" id="Phobius"/>
    </source>
</evidence>